<reference evidence="1 2" key="1">
    <citation type="submission" date="2014-07" db="EMBL/GenBank/DDBJ databases">
        <title>Draft Genome Sequences of Environmental Pseudomonas syringae strains.</title>
        <authorList>
            <person name="Baltrus D.A."/>
            <person name="Berge O."/>
            <person name="Morris C."/>
        </authorList>
    </citation>
    <scope>NUCLEOTIDE SEQUENCE [LARGE SCALE GENOMIC DNA]</scope>
    <source>
        <strain evidence="1 2">CEB003</strain>
    </source>
</reference>
<accession>A0A085VLM6</accession>
<evidence type="ECO:0000313" key="2">
    <source>
        <dbReference type="Proteomes" id="UP000028643"/>
    </source>
</evidence>
<dbReference type="SUPFAM" id="SSF143744">
    <property type="entry name" value="GlcG-like"/>
    <property type="match status" value="1"/>
</dbReference>
<evidence type="ECO:0000313" key="1">
    <source>
        <dbReference type="EMBL" id="KFE56339.1"/>
    </source>
</evidence>
<dbReference type="AlphaFoldDB" id="A0A085VLM6"/>
<sequence length="166" mass="18371">MNTKRQEDLQRIAYQEQVLRFRAFDKSAAWDLGQRLKIASEEADVSTTIEIRLGRETVFFYSMTGTAAQNADWARRKRNVVEMMSRSSYGVGLAADEEGVAFEVLMGLPPRDYACHGGSFPLKLTDGDFIGVVTVSGLPQREDHILVVQVLAAMCGVDLADVALQP</sequence>
<dbReference type="Proteomes" id="UP000028643">
    <property type="component" value="Unassembled WGS sequence"/>
</dbReference>
<dbReference type="NCBIfam" id="NF002696">
    <property type="entry name" value="PRK02487.1-5"/>
    <property type="match status" value="1"/>
</dbReference>
<dbReference type="InterPro" id="IPR038084">
    <property type="entry name" value="PduO/GlcC-like_sf"/>
</dbReference>
<comment type="caution">
    <text evidence="1">The sequence shown here is derived from an EMBL/GenBank/DDBJ whole genome shotgun (WGS) entry which is preliminary data.</text>
</comment>
<organism evidence="1 2">
    <name type="scientific">Pseudomonas syringae</name>
    <dbReference type="NCBI Taxonomy" id="317"/>
    <lineage>
        <taxon>Bacteria</taxon>
        <taxon>Pseudomonadati</taxon>
        <taxon>Pseudomonadota</taxon>
        <taxon>Gammaproteobacteria</taxon>
        <taxon>Pseudomonadales</taxon>
        <taxon>Pseudomonadaceae</taxon>
        <taxon>Pseudomonas</taxon>
    </lineage>
</organism>
<dbReference type="Gene3D" id="3.30.450.150">
    <property type="entry name" value="Haem-degrading domain"/>
    <property type="match status" value="1"/>
</dbReference>
<dbReference type="RefSeq" id="WP_020290092.1">
    <property type="nucleotide sequence ID" value="NZ_JPQT01000010.1"/>
</dbReference>
<dbReference type="Pfam" id="PF03928">
    <property type="entry name" value="HbpS-like"/>
    <property type="match status" value="1"/>
</dbReference>
<dbReference type="InterPro" id="IPR010371">
    <property type="entry name" value="YBR137W-like"/>
</dbReference>
<dbReference type="PANTHER" id="PTHR28255:SF1">
    <property type="entry name" value="UPF0303 PROTEIN YBR137W"/>
    <property type="match status" value="1"/>
</dbReference>
<dbReference type="PATRIC" id="fig|317.174.peg.91"/>
<protein>
    <submittedName>
        <fullName evidence="1">Uncharacterized protein</fullName>
    </submittedName>
</protein>
<dbReference type="PANTHER" id="PTHR28255">
    <property type="match status" value="1"/>
</dbReference>
<dbReference type="PIRSF" id="PIRSF008757">
    <property type="entry name" value="UCP008757"/>
    <property type="match status" value="1"/>
</dbReference>
<dbReference type="EMBL" id="JPQT01000010">
    <property type="protein sequence ID" value="KFE56339.1"/>
    <property type="molecule type" value="Genomic_DNA"/>
</dbReference>
<dbReference type="InterPro" id="IPR005624">
    <property type="entry name" value="PduO/GlcC-like"/>
</dbReference>
<gene>
    <name evidence="1" type="ORF">IV02_00430</name>
</gene>
<name>A0A085VLM6_PSESX</name>
<proteinExistence type="predicted"/>